<dbReference type="EMBL" id="LBTW01000001">
    <property type="protein sequence ID" value="KKQ50790.1"/>
    <property type="molecule type" value="Genomic_DNA"/>
</dbReference>
<proteinExistence type="predicted"/>
<dbReference type="Pfam" id="PF13439">
    <property type="entry name" value="Glyco_transf_4"/>
    <property type="match status" value="1"/>
</dbReference>
<keyword evidence="1" id="KW-0808">Transferase</keyword>
<dbReference type="PANTHER" id="PTHR46401">
    <property type="entry name" value="GLYCOSYLTRANSFERASE WBBK-RELATED"/>
    <property type="match status" value="1"/>
</dbReference>
<dbReference type="AlphaFoldDB" id="A0A0G0IIF9"/>
<evidence type="ECO:0000313" key="4">
    <source>
        <dbReference type="EMBL" id="KKQ50790.1"/>
    </source>
</evidence>
<comment type="caution">
    <text evidence="4">The sequence shown here is derived from an EMBL/GenBank/DDBJ whole genome shotgun (WGS) entry which is preliminary data.</text>
</comment>
<sequence>MNNKKKIVISNYDDIKNPDYAGGASVSIFKLAKHLSQEYDVLLITGKYPGSKDEIVDGVNYKRIGSYIMGGKIGHLFYLLALPFASIRNECDLWIESFTPPFSVSLVPLFLGKNKVVGLVHMLSGVDMKRKYKLPFNKIEHLGLKLYEKYIVLTEASRKEILKSNPNAQVSLIPNGINIPSENSLKVKKKSQILFIGRIEVNQKGLDLLIKSYKKAIDKIDAELVIAGTGMKDELHKLDCLITKYNLINKIRLVGRVGGKAKDKLIRESHMIIVPSRFETFGITALEALSNKITLICFDITGFKWLPKNVAFKIIPFSVKDLSQTIIDLFNNPRLRNNKIENGYRFSARFAWKDVFLKYDEVIKIYIK</sequence>
<evidence type="ECO:0000259" key="2">
    <source>
        <dbReference type="Pfam" id="PF00534"/>
    </source>
</evidence>
<accession>A0A0G0IIF9</accession>
<feature type="domain" description="Glycosyl transferase family 1" evidence="2">
    <location>
        <begin position="183"/>
        <end position="345"/>
    </location>
</feature>
<evidence type="ECO:0000256" key="1">
    <source>
        <dbReference type="ARBA" id="ARBA00022679"/>
    </source>
</evidence>
<evidence type="ECO:0008006" key="6">
    <source>
        <dbReference type="Google" id="ProtNLM"/>
    </source>
</evidence>
<dbReference type="GO" id="GO:0016757">
    <property type="term" value="F:glycosyltransferase activity"/>
    <property type="evidence" value="ECO:0007669"/>
    <property type="project" value="InterPro"/>
</dbReference>
<dbReference type="PANTHER" id="PTHR46401:SF2">
    <property type="entry name" value="GLYCOSYLTRANSFERASE WBBK-RELATED"/>
    <property type="match status" value="1"/>
</dbReference>
<organism evidence="4 5">
    <name type="scientific">Candidatus Woesebacteria bacterium GW2011_GWD1_38_10</name>
    <dbReference type="NCBI Taxonomy" id="1618592"/>
    <lineage>
        <taxon>Bacteria</taxon>
        <taxon>Candidatus Woeseibacteriota</taxon>
    </lineage>
</organism>
<dbReference type="InterPro" id="IPR001296">
    <property type="entry name" value="Glyco_trans_1"/>
</dbReference>
<dbReference type="SUPFAM" id="SSF53756">
    <property type="entry name" value="UDP-Glycosyltransferase/glycogen phosphorylase"/>
    <property type="match status" value="1"/>
</dbReference>
<protein>
    <recommendedName>
        <fullName evidence="6">Glycosyltransferase</fullName>
    </recommendedName>
</protein>
<evidence type="ECO:0000259" key="3">
    <source>
        <dbReference type="Pfam" id="PF13439"/>
    </source>
</evidence>
<dbReference type="InterPro" id="IPR028098">
    <property type="entry name" value="Glyco_trans_4-like_N"/>
</dbReference>
<dbReference type="CDD" id="cd03801">
    <property type="entry name" value="GT4_PimA-like"/>
    <property type="match status" value="1"/>
</dbReference>
<feature type="domain" description="Glycosyltransferase subfamily 4-like N-terminal" evidence="3">
    <location>
        <begin position="22"/>
        <end position="178"/>
    </location>
</feature>
<dbReference type="GO" id="GO:0009103">
    <property type="term" value="P:lipopolysaccharide biosynthetic process"/>
    <property type="evidence" value="ECO:0007669"/>
    <property type="project" value="TreeGrafter"/>
</dbReference>
<dbReference type="Gene3D" id="3.40.50.2000">
    <property type="entry name" value="Glycogen Phosphorylase B"/>
    <property type="match status" value="2"/>
</dbReference>
<reference evidence="4 5" key="1">
    <citation type="journal article" date="2015" name="Nature">
        <title>rRNA introns, odd ribosomes, and small enigmatic genomes across a large radiation of phyla.</title>
        <authorList>
            <person name="Brown C.T."/>
            <person name="Hug L.A."/>
            <person name="Thomas B.C."/>
            <person name="Sharon I."/>
            <person name="Castelle C.J."/>
            <person name="Singh A."/>
            <person name="Wilkins M.J."/>
            <person name="Williams K.H."/>
            <person name="Banfield J.F."/>
        </authorList>
    </citation>
    <scope>NUCLEOTIDE SEQUENCE [LARGE SCALE GENOMIC DNA]</scope>
</reference>
<dbReference type="Proteomes" id="UP000034366">
    <property type="component" value="Unassembled WGS sequence"/>
</dbReference>
<name>A0A0G0IIF9_9BACT</name>
<dbReference type="Pfam" id="PF00534">
    <property type="entry name" value="Glycos_transf_1"/>
    <property type="match status" value="1"/>
</dbReference>
<evidence type="ECO:0000313" key="5">
    <source>
        <dbReference type="Proteomes" id="UP000034366"/>
    </source>
</evidence>
<gene>
    <name evidence="4" type="ORF">US67_C0001G0023</name>
</gene>